<dbReference type="OrthoDB" id="2871992at2"/>
<reference evidence="2 3" key="1">
    <citation type="submission" date="2018-12" db="EMBL/GenBank/DDBJ databases">
        <title>Bacillus yapensis draft genome sequence.</title>
        <authorList>
            <person name="Yu L."/>
            <person name="Xu X."/>
            <person name="Tang X."/>
        </authorList>
    </citation>
    <scope>NUCLEOTIDE SEQUENCE [LARGE SCALE GENOMIC DNA]</scope>
    <source>
        <strain evidence="2 3">XXST-01</strain>
    </source>
</reference>
<sequence>MNKKMLLMYLGAVFIVLFIGWFYIGQLNVSKTVQEDDTIAKQIESTETKNKKEDATNNSLQRTDSQGTLTIQVTPVPEKSSSEQLFFEVAFNTHTGDLLKYKLEQLAKISFGQNETSEGEFDWEVANEDSHHMVGNLKWNGSVLKERITLKLDNIENVPSRSFIWEKNELEQITQVDKERMDQK</sequence>
<keyword evidence="3" id="KW-1185">Reference proteome</keyword>
<dbReference type="RefSeq" id="WP_126410173.1">
    <property type="nucleotide sequence ID" value="NZ_RXNT01000016.1"/>
</dbReference>
<dbReference type="AlphaFoldDB" id="A0A431VZ46"/>
<gene>
    <name evidence="2" type="ORF">EKG37_17875</name>
</gene>
<accession>A0A431VZ46</accession>
<keyword evidence="1" id="KW-0812">Transmembrane</keyword>
<proteinExistence type="predicted"/>
<evidence type="ECO:0000313" key="3">
    <source>
        <dbReference type="Proteomes" id="UP000271374"/>
    </source>
</evidence>
<dbReference type="EMBL" id="RXNT01000016">
    <property type="protein sequence ID" value="RTR28169.1"/>
    <property type="molecule type" value="Genomic_DNA"/>
</dbReference>
<organism evidence="2 3">
    <name type="scientific">Bacillus yapensis</name>
    <dbReference type="NCBI Taxonomy" id="2492960"/>
    <lineage>
        <taxon>Bacteria</taxon>
        <taxon>Bacillati</taxon>
        <taxon>Bacillota</taxon>
        <taxon>Bacilli</taxon>
        <taxon>Bacillales</taxon>
        <taxon>Bacillaceae</taxon>
        <taxon>Bacillus</taxon>
    </lineage>
</organism>
<evidence type="ECO:0000313" key="2">
    <source>
        <dbReference type="EMBL" id="RTR28169.1"/>
    </source>
</evidence>
<feature type="transmembrane region" description="Helical" evidence="1">
    <location>
        <begin position="7"/>
        <end position="24"/>
    </location>
</feature>
<dbReference type="Proteomes" id="UP000271374">
    <property type="component" value="Unassembled WGS sequence"/>
</dbReference>
<protein>
    <submittedName>
        <fullName evidence="2">Uncharacterized protein</fullName>
    </submittedName>
</protein>
<keyword evidence="1" id="KW-0472">Membrane</keyword>
<keyword evidence="1" id="KW-1133">Transmembrane helix</keyword>
<name>A0A431VZ46_9BACI</name>
<comment type="caution">
    <text evidence="2">The sequence shown here is derived from an EMBL/GenBank/DDBJ whole genome shotgun (WGS) entry which is preliminary data.</text>
</comment>
<evidence type="ECO:0000256" key="1">
    <source>
        <dbReference type="SAM" id="Phobius"/>
    </source>
</evidence>